<evidence type="ECO:0000313" key="3">
    <source>
        <dbReference type="Proteomes" id="UP000515511"/>
    </source>
</evidence>
<keyword evidence="1" id="KW-1133">Transmembrane helix</keyword>
<dbReference type="RefSeq" id="WP_185276431.1">
    <property type="nucleotide sequence ID" value="NZ_CP043641.1"/>
</dbReference>
<sequence>MSFDEKNAWAYLVVAVLGYATYLILLTAYGSGAYVPLLLWTVGGSIAANILARIGISVANPREADKRDQRDREIKVFGERVGQAFVVIGALAALILALFQAPWFWIANAVYAAFVLSAVVGSIATLVAYRKGLPAW</sequence>
<evidence type="ECO:0000313" key="2">
    <source>
        <dbReference type="EMBL" id="QNE37005.1"/>
    </source>
</evidence>
<gene>
    <name evidence="2" type="ORF">F1C12_19065</name>
</gene>
<feature type="transmembrane region" description="Helical" evidence="1">
    <location>
        <begin position="37"/>
        <end position="60"/>
    </location>
</feature>
<name>A0A7G6YEU0_9MICO</name>
<dbReference type="AlphaFoldDB" id="A0A7G6YEU0"/>
<feature type="transmembrane region" description="Helical" evidence="1">
    <location>
        <begin position="81"/>
        <end position="99"/>
    </location>
</feature>
<dbReference type="Proteomes" id="UP000515511">
    <property type="component" value="Chromosome"/>
</dbReference>
<protein>
    <recommendedName>
        <fullName evidence="4">DUF2178 domain-containing protein</fullName>
    </recommendedName>
</protein>
<organism evidence="2 3">
    <name type="scientific">Leifsonia shinshuensis</name>
    <dbReference type="NCBI Taxonomy" id="150026"/>
    <lineage>
        <taxon>Bacteria</taxon>
        <taxon>Bacillati</taxon>
        <taxon>Actinomycetota</taxon>
        <taxon>Actinomycetes</taxon>
        <taxon>Micrococcales</taxon>
        <taxon>Microbacteriaceae</taxon>
        <taxon>Leifsonia</taxon>
    </lineage>
</organism>
<dbReference type="EMBL" id="CP043641">
    <property type="protein sequence ID" value="QNE37005.1"/>
    <property type="molecule type" value="Genomic_DNA"/>
</dbReference>
<feature type="transmembrane region" description="Helical" evidence="1">
    <location>
        <begin position="9"/>
        <end position="31"/>
    </location>
</feature>
<evidence type="ECO:0008006" key="4">
    <source>
        <dbReference type="Google" id="ProtNLM"/>
    </source>
</evidence>
<evidence type="ECO:0000256" key="1">
    <source>
        <dbReference type="SAM" id="Phobius"/>
    </source>
</evidence>
<keyword evidence="1" id="KW-0812">Transmembrane</keyword>
<keyword evidence="1" id="KW-0472">Membrane</keyword>
<proteinExistence type="predicted"/>
<reference evidence="3" key="1">
    <citation type="submission" date="2019-09" db="EMBL/GenBank/DDBJ databases">
        <title>Antimicrobial potential of Antarctic Bacteria.</title>
        <authorList>
            <person name="Benaud N."/>
            <person name="Edwards R.J."/>
            <person name="Ferrari B.C."/>
        </authorList>
    </citation>
    <scope>NUCLEOTIDE SEQUENCE [LARGE SCALE GENOMIC DNA]</scope>
    <source>
        <strain evidence="3">INR9</strain>
    </source>
</reference>
<accession>A0A7G6YEU0</accession>
<feature type="transmembrane region" description="Helical" evidence="1">
    <location>
        <begin position="105"/>
        <end position="129"/>
    </location>
</feature>
<dbReference type="KEGG" id="lse:F1C12_19065"/>